<dbReference type="STRING" id="373903.Hore_07990"/>
<dbReference type="OrthoDB" id="514402at2"/>
<dbReference type="Pfam" id="PF11181">
    <property type="entry name" value="YflT"/>
    <property type="match status" value="1"/>
</dbReference>
<sequence>MPTVVGVFDNKEQAERAVEEIRNAGVTDDKISIVAKEDAVKGDRNQEGANYTNQNLTSGVTSGGALGGLAGLMAGAGALTIPSIGPILAVGPLAAGLTGAAVGGVAGGLVDMGVPQERGEYYENEVKRGSILAAVKADQEVVNDAASYLRKNGARDVETH</sequence>
<dbReference type="InterPro" id="IPR025889">
    <property type="entry name" value="GSP17M-like_dom"/>
</dbReference>
<organism evidence="2 3">
    <name type="scientific">Halothermothrix orenii (strain H 168 / OCM 544 / DSM 9562)</name>
    <dbReference type="NCBI Taxonomy" id="373903"/>
    <lineage>
        <taxon>Bacteria</taxon>
        <taxon>Bacillati</taxon>
        <taxon>Bacillota</taxon>
        <taxon>Clostridia</taxon>
        <taxon>Halanaerobiales</taxon>
        <taxon>Halothermotrichaceae</taxon>
        <taxon>Halothermothrix</taxon>
    </lineage>
</organism>
<proteinExistence type="predicted"/>
<reference evidence="2 3" key="1">
    <citation type="journal article" date="2009" name="PLoS ONE">
        <title>Genome analysis of the anaerobic thermohalophilic bacterium Halothermothrix orenii.</title>
        <authorList>
            <person name="Mavromatis K."/>
            <person name="Ivanova N."/>
            <person name="Anderson I."/>
            <person name="Lykidis A."/>
            <person name="Hooper S.D."/>
            <person name="Sun H."/>
            <person name="Kunin V."/>
            <person name="Lapidus A."/>
            <person name="Hugenholtz P."/>
            <person name="Patel B."/>
            <person name="Kyrpides N.C."/>
        </authorList>
    </citation>
    <scope>NUCLEOTIDE SEQUENCE [LARGE SCALE GENOMIC DNA]</scope>
    <source>
        <strain evidence="3">H 168 / OCM 544 / DSM 9562</strain>
    </source>
</reference>
<dbReference type="HOGENOM" id="CLU_083853_3_1_9"/>
<dbReference type="EMBL" id="CP001098">
    <property type="protein sequence ID" value="ACL69556.1"/>
    <property type="molecule type" value="Genomic_DNA"/>
</dbReference>
<evidence type="ECO:0000259" key="1">
    <source>
        <dbReference type="Pfam" id="PF11181"/>
    </source>
</evidence>
<name>B8CW87_HALOH</name>
<dbReference type="PANTHER" id="PTHR36109:SF2">
    <property type="entry name" value="MEMBRANE PROTEIN"/>
    <property type="match status" value="1"/>
</dbReference>
<gene>
    <name evidence="2" type="ordered locus">Hore_07990</name>
</gene>
<protein>
    <recommendedName>
        <fullName evidence="1">General stress protein 17M-like domain-containing protein</fullName>
    </recommendedName>
</protein>
<dbReference type="eggNOG" id="COG3861">
    <property type="taxonomic scope" value="Bacteria"/>
</dbReference>
<dbReference type="InterPro" id="IPR052948">
    <property type="entry name" value="Low_temp-induced_all0457"/>
</dbReference>
<dbReference type="Proteomes" id="UP000000719">
    <property type="component" value="Chromosome"/>
</dbReference>
<dbReference type="KEGG" id="hor:Hore_07990"/>
<keyword evidence="3" id="KW-1185">Reference proteome</keyword>
<dbReference type="AlphaFoldDB" id="B8CW87"/>
<dbReference type="RefSeq" id="WP_012635744.1">
    <property type="nucleotide sequence ID" value="NC_011899.1"/>
</dbReference>
<evidence type="ECO:0000313" key="3">
    <source>
        <dbReference type="Proteomes" id="UP000000719"/>
    </source>
</evidence>
<accession>B8CW87</accession>
<feature type="domain" description="General stress protein 17M-like" evidence="1">
    <location>
        <begin position="4"/>
        <end position="73"/>
    </location>
</feature>
<dbReference type="PANTHER" id="PTHR36109">
    <property type="entry name" value="MEMBRANE PROTEIN-RELATED"/>
    <property type="match status" value="1"/>
</dbReference>
<evidence type="ECO:0000313" key="2">
    <source>
        <dbReference type="EMBL" id="ACL69556.1"/>
    </source>
</evidence>